<evidence type="ECO:0000313" key="3">
    <source>
        <dbReference type="Proteomes" id="UP000314294"/>
    </source>
</evidence>
<dbReference type="AlphaFoldDB" id="A0A4Z2JDN7"/>
<dbReference type="EMBL" id="SRLO01000007">
    <property type="protein sequence ID" value="TNN88087.1"/>
    <property type="molecule type" value="Genomic_DNA"/>
</dbReference>
<sequence>MKRALYEHPAASASSSPPMSSSVRSQIDEGSDALRRQENLHEGGHARLCIGRAVQTLTALFAKCHRAVFVRTKPPRYAMATSTSCFLLSLSLFERHYQAHPTDRAFMVEVSPPGRLVPPASGWKVLLLLHKLELQL</sequence>
<proteinExistence type="predicted"/>
<dbReference type="Proteomes" id="UP000314294">
    <property type="component" value="Unassembled WGS sequence"/>
</dbReference>
<evidence type="ECO:0000313" key="2">
    <source>
        <dbReference type="EMBL" id="TNN88087.1"/>
    </source>
</evidence>
<protein>
    <submittedName>
        <fullName evidence="2">Uncharacterized protein</fullName>
    </submittedName>
</protein>
<organism evidence="2 3">
    <name type="scientific">Liparis tanakae</name>
    <name type="common">Tanaka's snailfish</name>
    <dbReference type="NCBI Taxonomy" id="230148"/>
    <lineage>
        <taxon>Eukaryota</taxon>
        <taxon>Metazoa</taxon>
        <taxon>Chordata</taxon>
        <taxon>Craniata</taxon>
        <taxon>Vertebrata</taxon>
        <taxon>Euteleostomi</taxon>
        <taxon>Actinopterygii</taxon>
        <taxon>Neopterygii</taxon>
        <taxon>Teleostei</taxon>
        <taxon>Neoteleostei</taxon>
        <taxon>Acanthomorphata</taxon>
        <taxon>Eupercaria</taxon>
        <taxon>Perciformes</taxon>
        <taxon>Cottioidei</taxon>
        <taxon>Cottales</taxon>
        <taxon>Liparidae</taxon>
        <taxon>Liparis</taxon>
    </lineage>
</organism>
<feature type="region of interest" description="Disordered" evidence="1">
    <location>
        <begin position="1"/>
        <end position="32"/>
    </location>
</feature>
<gene>
    <name evidence="2" type="ORF">EYF80_001668</name>
</gene>
<feature type="compositionally biased region" description="Low complexity" evidence="1">
    <location>
        <begin position="9"/>
        <end position="22"/>
    </location>
</feature>
<name>A0A4Z2JDN7_9TELE</name>
<reference evidence="2 3" key="1">
    <citation type="submission" date="2019-03" db="EMBL/GenBank/DDBJ databases">
        <title>First draft genome of Liparis tanakae, snailfish: a comprehensive survey of snailfish specific genes.</title>
        <authorList>
            <person name="Kim W."/>
            <person name="Song I."/>
            <person name="Jeong J.-H."/>
            <person name="Kim D."/>
            <person name="Kim S."/>
            <person name="Ryu S."/>
            <person name="Song J.Y."/>
            <person name="Lee S.K."/>
        </authorList>
    </citation>
    <scope>NUCLEOTIDE SEQUENCE [LARGE SCALE GENOMIC DNA]</scope>
    <source>
        <tissue evidence="2">Muscle</tissue>
    </source>
</reference>
<accession>A0A4Z2JDN7</accession>
<evidence type="ECO:0000256" key="1">
    <source>
        <dbReference type="SAM" id="MobiDB-lite"/>
    </source>
</evidence>
<keyword evidence="3" id="KW-1185">Reference proteome</keyword>
<comment type="caution">
    <text evidence="2">The sequence shown here is derived from an EMBL/GenBank/DDBJ whole genome shotgun (WGS) entry which is preliminary data.</text>
</comment>